<keyword evidence="3" id="KW-1185">Reference proteome</keyword>
<accession>B9SZT5</accession>
<name>B9SZT5_RICCO</name>
<evidence type="ECO:0000313" key="3">
    <source>
        <dbReference type="Proteomes" id="UP000008311"/>
    </source>
</evidence>
<reference evidence="3" key="1">
    <citation type="journal article" date="2010" name="Nat. Biotechnol.">
        <title>Draft genome sequence of the oilseed species Ricinus communis.</title>
        <authorList>
            <person name="Chan A.P."/>
            <person name="Crabtree J."/>
            <person name="Zhao Q."/>
            <person name="Lorenzi H."/>
            <person name="Orvis J."/>
            <person name="Puiu D."/>
            <person name="Melake-Berhan A."/>
            <person name="Jones K.M."/>
            <person name="Redman J."/>
            <person name="Chen G."/>
            <person name="Cahoon E.B."/>
            <person name="Gedil M."/>
            <person name="Stanke M."/>
            <person name="Haas B.J."/>
            <person name="Wortman J.R."/>
            <person name="Fraser-Liggett C.M."/>
            <person name="Ravel J."/>
            <person name="Rabinowicz P.D."/>
        </authorList>
    </citation>
    <scope>NUCLEOTIDE SEQUENCE [LARGE SCALE GENOMIC DNA]</scope>
    <source>
        <strain evidence="3">cv. Hale</strain>
    </source>
</reference>
<evidence type="ECO:0000313" key="2">
    <source>
        <dbReference type="EMBL" id="EEF30891.1"/>
    </source>
</evidence>
<dbReference type="AlphaFoldDB" id="B9SZT5"/>
<feature type="region of interest" description="Disordered" evidence="1">
    <location>
        <begin position="1"/>
        <end position="56"/>
    </location>
</feature>
<dbReference type="EMBL" id="EQ974286">
    <property type="protein sequence ID" value="EEF30891.1"/>
    <property type="molecule type" value="Genomic_DNA"/>
</dbReference>
<protein>
    <submittedName>
        <fullName evidence="2">Uncharacterized protein</fullName>
    </submittedName>
</protein>
<feature type="compositionally biased region" description="Polar residues" evidence="1">
    <location>
        <begin position="41"/>
        <end position="56"/>
    </location>
</feature>
<feature type="compositionally biased region" description="Gly residues" evidence="1">
    <location>
        <begin position="7"/>
        <end position="26"/>
    </location>
</feature>
<proteinExistence type="predicted"/>
<organism evidence="2 3">
    <name type="scientific">Ricinus communis</name>
    <name type="common">Castor bean</name>
    <dbReference type="NCBI Taxonomy" id="3988"/>
    <lineage>
        <taxon>Eukaryota</taxon>
        <taxon>Viridiplantae</taxon>
        <taxon>Streptophyta</taxon>
        <taxon>Embryophyta</taxon>
        <taxon>Tracheophyta</taxon>
        <taxon>Spermatophyta</taxon>
        <taxon>Magnoliopsida</taxon>
        <taxon>eudicotyledons</taxon>
        <taxon>Gunneridae</taxon>
        <taxon>Pentapetalae</taxon>
        <taxon>rosids</taxon>
        <taxon>fabids</taxon>
        <taxon>Malpighiales</taxon>
        <taxon>Euphorbiaceae</taxon>
        <taxon>Acalyphoideae</taxon>
        <taxon>Acalypheae</taxon>
        <taxon>Ricinus</taxon>
    </lineage>
</organism>
<dbReference type="InParanoid" id="B9SZT5"/>
<dbReference type="Proteomes" id="UP000008311">
    <property type="component" value="Unassembled WGS sequence"/>
</dbReference>
<gene>
    <name evidence="2" type="ORF">RCOM_1108350</name>
</gene>
<evidence type="ECO:0000256" key="1">
    <source>
        <dbReference type="SAM" id="MobiDB-lite"/>
    </source>
</evidence>
<sequence length="56" mass="5325">MSLPMRSGGGGGGGGCGGGGGGGGVRIWGRWEPCRPGLGGSCSSMGTSAQQQQEVN</sequence>